<dbReference type="EMBL" id="JAJSOF020000003">
    <property type="protein sequence ID" value="KAJ4449267.1"/>
    <property type="molecule type" value="Genomic_DNA"/>
</dbReference>
<comment type="caution">
    <text evidence="2">The sequence shown here is derived from an EMBL/GenBank/DDBJ whole genome shotgun (WGS) entry which is preliminary data.</text>
</comment>
<sequence length="190" mass="22232">MPCPSQTSGFNVPNYVRRLADAIEEKRPGRLHQVLLQHDNALPHSANMTKAAIQKIGWEGVRRTQLAKKQKRLSAIVAHVERVQSPGTLLRVFLFRRVTSWVYRVDLQLWQTEKFLFHIGGRLSVLTSEHKRSVNRVGEGRMMLKLIRKRKRKWLGHWLRKKLPTEGCTTRNGERERSSEQKKISDDKRH</sequence>
<dbReference type="InterPro" id="IPR036397">
    <property type="entry name" value="RNaseH_sf"/>
</dbReference>
<evidence type="ECO:0000313" key="2">
    <source>
        <dbReference type="EMBL" id="KAJ4449267.1"/>
    </source>
</evidence>
<reference evidence="2 3" key="1">
    <citation type="journal article" date="2022" name="Allergy">
        <title>Genome assembly and annotation of Periplaneta americana reveal a comprehensive cockroach allergen profile.</title>
        <authorList>
            <person name="Wang L."/>
            <person name="Xiong Q."/>
            <person name="Saelim N."/>
            <person name="Wang L."/>
            <person name="Nong W."/>
            <person name="Wan A.T."/>
            <person name="Shi M."/>
            <person name="Liu X."/>
            <person name="Cao Q."/>
            <person name="Hui J.H.L."/>
            <person name="Sookrung N."/>
            <person name="Leung T.F."/>
            <person name="Tungtrongchitr A."/>
            <person name="Tsui S.K.W."/>
        </authorList>
    </citation>
    <scope>NUCLEOTIDE SEQUENCE [LARGE SCALE GENOMIC DNA]</scope>
    <source>
        <strain evidence="2">PWHHKU_190912</strain>
    </source>
</reference>
<gene>
    <name evidence="2" type="ORF">ANN_00665</name>
</gene>
<dbReference type="Proteomes" id="UP001148838">
    <property type="component" value="Unassembled WGS sequence"/>
</dbReference>
<evidence type="ECO:0000256" key="1">
    <source>
        <dbReference type="SAM" id="MobiDB-lite"/>
    </source>
</evidence>
<name>A0ABQ8TU99_PERAM</name>
<organism evidence="2 3">
    <name type="scientific">Periplaneta americana</name>
    <name type="common">American cockroach</name>
    <name type="synonym">Blatta americana</name>
    <dbReference type="NCBI Taxonomy" id="6978"/>
    <lineage>
        <taxon>Eukaryota</taxon>
        <taxon>Metazoa</taxon>
        <taxon>Ecdysozoa</taxon>
        <taxon>Arthropoda</taxon>
        <taxon>Hexapoda</taxon>
        <taxon>Insecta</taxon>
        <taxon>Pterygota</taxon>
        <taxon>Neoptera</taxon>
        <taxon>Polyneoptera</taxon>
        <taxon>Dictyoptera</taxon>
        <taxon>Blattodea</taxon>
        <taxon>Blattoidea</taxon>
        <taxon>Blattidae</taxon>
        <taxon>Blattinae</taxon>
        <taxon>Periplaneta</taxon>
    </lineage>
</organism>
<keyword evidence="3" id="KW-1185">Reference proteome</keyword>
<accession>A0ABQ8TU99</accession>
<dbReference type="Gene3D" id="3.30.420.10">
    <property type="entry name" value="Ribonuclease H-like superfamily/Ribonuclease H"/>
    <property type="match status" value="1"/>
</dbReference>
<feature type="region of interest" description="Disordered" evidence="1">
    <location>
        <begin position="166"/>
        <end position="190"/>
    </location>
</feature>
<protein>
    <submittedName>
        <fullName evidence="2">Uncharacterized protein</fullName>
    </submittedName>
</protein>
<feature type="compositionally biased region" description="Basic and acidic residues" evidence="1">
    <location>
        <begin position="172"/>
        <end position="190"/>
    </location>
</feature>
<evidence type="ECO:0000313" key="3">
    <source>
        <dbReference type="Proteomes" id="UP001148838"/>
    </source>
</evidence>
<proteinExistence type="predicted"/>